<dbReference type="Pfam" id="PF14525">
    <property type="entry name" value="AraC_binding_2"/>
    <property type="match status" value="1"/>
</dbReference>
<evidence type="ECO:0000256" key="3">
    <source>
        <dbReference type="ARBA" id="ARBA00023163"/>
    </source>
</evidence>
<dbReference type="PROSITE" id="PS01124">
    <property type="entry name" value="HTH_ARAC_FAMILY_2"/>
    <property type="match status" value="1"/>
</dbReference>
<gene>
    <name evidence="5" type="ORF">MU0053_001378</name>
</gene>
<dbReference type="SUPFAM" id="SSF46689">
    <property type="entry name" value="Homeodomain-like"/>
    <property type="match status" value="1"/>
</dbReference>
<evidence type="ECO:0000313" key="5">
    <source>
        <dbReference type="EMBL" id="CAJ1499300.1"/>
    </source>
</evidence>
<dbReference type="EMBL" id="OY726397">
    <property type="protein sequence ID" value="CAJ1499300.1"/>
    <property type="molecule type" value="Genomic_DNA"/>
</dbReference>
<keyword evidence="1" id="KW-0805">Transcription regulation</keyword>
<protein>
    <submittedName>
        <fullName evidence="5">Helix-turn-helix domain-containing protein</fullName>
    </submittedName>
</protein>
<proteinExistence type="predicted"/>
<dbReference type="SMART" id="SM00342">
    <property type="entry name" value="HTH_ARAC"/>
    <property type="match status" value="1"/>
</dbReference>
<evidence type="ECO:0000256" key="2">
    <source>
        <dbReference type="ARBA" id="ARBA00023125"/>
    </source>
</evidence>
<reference evidence="5 6" key="1">
    <citation type="submission" date="2023-08" db="EMBL/GenBank/DDBJ databases">
        <authorList>
            <person name="Folkvardsen B D."/>
            <person name="Norman A."/>
        </authorList>
    </citation>
    <scope>NUCLEOTIDE SEQUENCE [LARGE SCALE GENOMIC DNA]</scope>
    <source>
        <strain evidence="5 6">Mu0053</strain>
    </source>
</reference>
<dbReference type="PROSITE" id="PS00041">
    <property type="entry name" value="HTH_ARAC_FAMILY_1"/>
    <property type="match status" value="1"/>
</dbReference>
<keyword evidence="3" id="KW-0804">Transcription</keyword>
<dbReference type="InterPro" id="IPR050204">
    <property type="entry name" value="AraC_XylS_family_regulators"/>
</dbReference>
<dbReference type="InterPro" id="IPR018060">
    <property type="entry name" value="HTH_AraC"/>
</dbReference>
<feature type="domain" description="HTH araC/xylS-type" evidence="4">
    <location>
        <begin position="209"/>
        <end position="306"/>
    </location>
</feature>
<keyword evidence="2" id="KW-0238">DNA-binding</keyword>
<dbReference type="RefSeq" id="WP_308481627.1">
    <property type="nucleotide sequence ID" value="NZ_OY726397.1"/>
</dbReference>
<dbReference type="InterPro" id="IPR009057">
    <property type="entry name" value="Homeodomain-like_sf"/>
</dbReference>
<accession>A0ABM9LHX3</accession>
<dbReference type="Pfam" id="PF12833">
    <property type="entry name" value="HTH_18"/>
    <property type="match status" value="1"/>
</dbReference>
<dbReference type="Gene3D" id="1.10.10.60">
    <property type="entry name" value="Homeodomain-like"/>
    <property type="match status" value="1"/>
</dbReference>
<dbReference type="InterPro" id="IPR018062">
    <property type="entry name" value="HTH_AraC-typ_CS"/>
</dbReference>
<sequence>MTSAISWSAQPGRLNAQHLAEVLGRYVPFSVPDDRRGGVVGEFTSIVPLEDIVYTDVSWSDRELNRRARSEVPSNGEYFALAAIRSGSELVGIAGDTHRLTAGDVVLWDCQAPTLVSVPSTLRKSSLLIPSQLLQHMSLTPRHRAGLTYLTDAPTAPMLRQLLTYLSDHPQPQSSVYRRTRNALLELALGTIESARDTESTSLLPTLRAAVCRWVDDHLHEPDLRPDTIAAAHAVSVRTLHRAFQSEPQSLGELIAIRKLERARDLLSDGRTVAVVSAMLNFASPSHFSRVFTRRYQVTPSEYKRSCRNDGAGDLAESVV</sequence>
<evidence type="ECO:0000256" key="1">
    <source>
        <dbReference type="ARBA" id="ARBA00023015"/>
    </source>
</evidence>
<dbReference type="InterPro" id="IPR035418">
    <property type="entry name" value="AraC-bd_2"/>
</dbReference>
<dbReference type="PANTHER" id="PTHR46796">
    <property type="entry name" value="HTH-TYPE TRANSCRIPTIONAL ACTIVATOR RHAS-RELATED"/>
    <property type="match status" value="1"/>
</dbReference>
<keyword evidence="6" id="KW-1185">Reference proteome</keyword>
<organism evidence="5 6">
    <name type="scientific">[Mycobacterium] burgundiense</name>
    <dbReference type="NCBI Taxonomy" id="3064286"/>
    <lineage>
        <taxon>Bacteria</taxon>
        <taxon>Bacillati</taxon>
        <taxon>Actinomycetota</taxon>
        <taxon>Actinomycetes</taxon>
        <taxon>Mycobacteriales</taxon>
        <taxon>Mycobacteriaceae</taxon>
        <taxon>Mycolicibacterium</taxon>
    </lineage>
</organism>
<evidence type="ECO:0000259" key="4">
    <source>
        <dbReference type="PROSITE" id="PS01124"/>
    </source>
</evidence>
<dbReference type="Proteomes" id="UP001190465">
    <property type="component" value="Chromosome"/>
</dbReference>
<name>A0ABM9LHX3_9MYCO</name>
<evidence type="ECO:0000313" key="6">
    <source>
        <dbReference type="Proteomes" id="UP001190465"/>
    </source>
</evidence>
<dbReference type="PANTHER" id="PTHR46796:SF6">
    <property type="entry name" value="ARAC SUBFAMILY"/>
    <property type="match status" value="1"/>
</dbReference>